<dbReference type="Gene3D" id="1.10.10.60">
    <property type="entry name" value="Homeodomain-like"/>
    <property type="match status" value="2"/>
</dbReference>
<dbReference type="InterPro" id="IPR009057">
    <property type="entry name" value="Homeodomain-like_sf"/>
</dbReference>
<evidence type="ECO:0000256" key="3">
    <source>
        <dbReference type="ARBA" id="ARBA00023163"/>
    </source>
</evidence>
<gene>
    <name evidence="6" type="ORF">SAMN05444350_1347</name>
</gene>
<reference evidence="7" key="1">
    <citation type="submission" date="2016-11" db="EMBL/GenBank/DDBJ databases">
        <authorList>
            <person name="Varghese N."/>
            <person name="Submissions S."/>
        </authorList>
    </citation>
    <scope>NUCLEOTIDE SEQUENCE [LARGE SCALE GENOMIC DNA]</scope>
    <source>
        <strain evidence="7">DSM 26884</strain>
    </source>
</reference>
<organism evidence="6 7">
    <name type="scientific">Bacteroides stercorirosoris</name>
    <dbReference type="NCBI Taxonomy" id="871324"/>
    <lineage>
        <taxon>Bacteria</taxon>
        <taxon>Pseudomonadati</taxon>
        <taxon>Bacteroidota</taxon>
        <taxon>Bacteroidia</taxon>
        <taxon>Bacteroidales</taxon>
        <taxon>Bacteroidaceae</taxon>
        <taxon>Bacteroides</taxon>
    </lineage>
</organism>
<dbReference type="eggNOG" id="COG5002">
    <property type="taxonomic scope" value="Bacteria"/>
</dbReference>
<dbReference type="PANTHER" id="PTHR43547:SF2">
    <property type="entry name" value="HYBRID SIGNAL TRANSDUCTION HISTIDINE KINASE C"/>
    <property type="match status" value="1"/>
</dbReference>
<protein>
    <submittedName>
        <fullName evidence="6">Ligand-binding sensor domain-containing protein</fullName>
    </submittedName>
</protein>
<dbReference type="SUPFAM" id="SSF46689">
    <property type="entry name" value="Homeodomain-like"/>
    <property type="match status" value="1"/>
</dbReference>
<keyword evidence="1" id="KW-0597">Phosphoprotein</keyword>
<dbReference type="Gene3D" id="2.60.40.10">
    <property type="entry name" value="Immunoglobulins"/>
    <property type="match status" value="1"/>
</dbReference>
<evidence type="ECO:0000256" key="1">
    <source>
        <dbReference type="ARBA" id="ARBA00022553"/>
    </source>
</evidence>
<feature type="domain" description="HTH araC/xylS-type" evidence="5">
    <location>
        <begin position="802"/>
        <end position="906"/>
    </location>
</feature>
<accession>A0A1M6K388</accession>
<keyword evidence="2" id="KW-0805">Transcription regulation</keyword>
<evidence type="ECO:0000313" key="6">
    <source>
        <dbReference type="EMBL" id="SHJ53449.1"/>
    </source>
</evidence>
<sequence>MLLPSSLYSIQYPPVFRSITVSEGLSHNTINAIYKDTRGFVWLGTQMGLDRFDGINVTHFPEISGQTVFAIEETDTINLWIGTDKGLIKFNRKTEIAETIVLDDKSLSVKVLFPDKKGRLLVGTSRGLFLYKDGNFKKVLLDPNALASTNNLMDIVNGEDDCVWIASNGGLIHYNIAMEKSQVFKNNIRGGFNYYTCLAVLGKTIYLGTANQGMLTFDIEKKTFAVYPKIGNGCIKTLVPVGTDTLYVGTNGSGIKILKASTGREVASMEHSVHENAICSNAVYSLLKDKDVLYVGTYMGGLSYTPTCRDVFSVYSFGSKFDSRNLNVRAFWIGTDGRKVIGTRDGLYYISERENIVRHYVAKSSILRSDIILSVRPLGNDYIIGTYGGGMYLLNADTGELSFFKSDECFKQHSFVGCERDHEGKYWIGSSYGVYMYDESTEEYINYNNRNSSLSINSIFTLRIDSKKRIWFGANGAVFLYDMSNNTFRSNVFPENIAPFTKSIRYIYEDKHKNLWFCDDKEGIVKVDEHFTKFEHITVNDFLPNNSVMSIIEDSLDGGLWFSTQRGLLYRKDNYHKIFSLYDGIPGYIFNPPVQRTEDGSIWWGNEKGLVRYIPQLSPQDPITLLPPVITSVAVAGRTLQSGEDLMPISSTFMEKLSLPVSKNNVAFTFSALNYAVTNTDIYEYCLEGYDKEWLTLMNGNQVSYTNLPVGSYIFKVRAASNPSAIRSVAVEVVKGLSYTLWMIVICVLVCLMLLYSYYGLLNKYKKIKIGLQEKMVQIEEVPKEKYQKSRVEEDEVFRIERKLMVCMEKDKMYLNQDLRLQDVANAIGCNTGDLSQVLNLYLKINFPDFINQYRVEEFIVRVRDKNASKYTLAFLSEQCGFSSRTSFFRSFKKLKGKSPAEYIKEEGIVLDK</sequence>
<keyword evidence="4" id="KW-1133">Transmembrane helix</keyword>
<dbReference type="PROSITE" id="PS01124">
    <property type="entry name" value="HTH_ARAC_FAMILY_2"/>
    <property type="match status" value="1"/>
</dbReference>
<dbReference type="AlphaFoldDB" id="A0A1M6K388"/>
<dbReference type="Proteomes" id="UP000184192">
    <property type="component" value="Unassembled WGS sequence"/>
</dbReference>
<keyword evidence="7" id="KW-1185">Reference proteome</keyword>
<dbReference type="Pfam" id="PF07494">
    <property type="entry name" value="Reg_prop"/>
    <property type="match status" value="1"/>
</dbReference>
<name>A0A1M6K388_9BACE</name>
<evidence type="ECO:0000256" key="4">
    <source>
        <dbReference type="SAM" id="Phobius"/>
    </source>
</evidence>
<proteinExistence type="predicted"/>
<dbReference type="SUPFAM" id="SSF63829">
    <property type="entry name" value="Calcium-dependent phosphotriesterase"/>
    <property type="match status" value="2"/>
</dbReference>
<dbReference type="PANTHER" id="PTHR43547">
    <property type="entry name" value="TWO-COMPONENT HISTIDINE KINASE"/>
    <property type="match status" value="1"/>
</dbReference>
<dbReference type="InterPro" id="IPR011123">
    <property type="entry name" value="Y_Y_Y"/>
</dbReference>
<dbReference type="EMBL" id="FQZN01000034">
    <property type="protein sequence ID" value="SHJ53449.1"/>
    <property type="molecule type" value="Genomic_DNA"/>
</dbReference>
<dbReference type="InterPro" id="IPR018060">
    <property type="entry name" value="HTH_AraC"/>
</dbReference>
<evidence type="ECO:0000313" key="7">
    <source>
        <dbReference type="Proteomes" id="UP000184192"/>
    </source>
</evidence>
<dbReference type="GO" id="GO:0000155">
    <property type="term" value="F:phosphorelay sensor kinase activity"/>
    <property type="evidence" value="ECO:0007669"/>
    <property type="project" value="TreeGrafter"/>
</dbReference>
<feature type="transmembrane region" description="Helical" evidence="4">
    <location>
        <begin position="739"/>
        <end position="759"/>
    </location>
</feature>
<dbReference type="InterPro" id="IPR013783">
    <property type="entry name" value="Ig-like_fold"/>
</dbReference>
<keyword evidence="3" id="KW-0804">Transcription</keyword>
<dbReference type="SMART" id="SM00342">
    <property type="entry name" value="HTH_ARAC"/>
    <property type="match status" value="1"/>
</dbReference>
<dbReference type="GO" id="GO:0043565">
    <property type="term" value="F:sequence-specific DNA binding"/>
    <property type="evidence" value="ECO:0007669"/>
    <property type="project" value="InterPro"/>
</dbReference>
<dbReference type="Gene3D" id="2.130.10.10">
    <property type="entry name" value="YVTN repeat-like/Quinoprotein amine dehydrogenase"/>
    <property type="match status" value="2"/>
</dbReference>
<dbReference type="Pfam" id="PF07495">
    <property type="entry name" value="Y_Y_Y"/>
    <property type="match status" value="1"/>
</dbReference>
<dbReference type="Pfam" id="PF12833">
    <property type="entry name" value="HTH_18"/>
    <property type="match status" value="1"/>
</dbReference>
<evidence type="ECO:0000256" key="2">
    <source>
        <dbReference type="ARBA" id="ARBA00023015"/>
    </source>
</evidence>
<dbReference type="InterPro" id="IPR015943">
    <property type="entry name" value="WD40/YVTN_repeat-like_dom_sf"/>
</dbReference>
<dbReference type="GO" id="GO:0003700">
    <property type="term" value="F:DNA-binding transcription factor activity"/>
    <property type="evidence" value="ECO:0007669"/>
    <property type="project" value="InterPro"/>
</dbReference>
<dbReference type="InterPro" id="IPR011110">
    <property type="entry name" value="Reg_prop"/>
</dbReference>
<evidence type="ECO:0000259" key="5">
    <source>
        <dbReference type="PROSITE" id="PS01124"/>
    </source>
</evidence>
<keyword evidence="4" id="KW-0812">Transmembrane</keyword>
<dbReference type="eggNOG" id="COG2207">
    <property type="taxonomic scope" value="Bacteria"/>
</dbReference>
<keyword evidence="4" id="KW-0472">Membrane</keyword>